<accession>A0ABN6S8E4</accession>
<evidence type="ECO:0000256" key="1">
    <source>
        <dbReference type="SAM" id="MobiDB-lite"/>
    </source>
</evidence>
<proteinExistence type="predicted"/>
<feature type="compositionally biased region" description="Polar residues" evidence="1">
    <location>
        <begin position="196"/>
        <end position="213"/>
    </location>
</feature>
<feature type="region of interest" description="Disordered" evidence="1">
    <location>
        <begin position="196"/>
        <end position="236"/>
    </location>
</feature>
<feature type="compositionally biased region" description="Polar residues" evidence="1">
    <location>
        <begin position="222"/>
        <end position="236"/>
    </location>
</feature>
<sequence>MSSCESAEQRVQEASQLASDPAAMQTLALKSSAQAWLQVAISCPTRFGEATTRSGLSWYTAQQRARQTPSDSVNLPDPQELGAQAAQALETTVHAFSPTQAAHAAQCEDAAGFSMTLIAARRTSNSNALLKAGDLHHAAAQQFAAAADKDPRQGVYSAQPLLDHPDTMADHANGLQAPTEAVVEANCARALLTVNEESPTATAEPQSSNMNTPDTKDEHSSKAGTTQTAPNRPQQTLAMLTTARWYSAFSLGYPSFDQALFRTPADD</sequence>
<dbReference type="Proteomes" id="UP001321766">
    <property type="component" value="Chromosome"/>
</dbReference>
<evidence type="ECO:0000313" key="2">
    <source>
        <dbReference type="EMBL" id="BDR52474.1"/>
    </source>
</evidence>
<name>A0ABN6S8E4_9BIFI</name>
<protein>
    <submittedName>
        <fullName evidence="2">Uncharacterized protein</fullName>
    </submittedName>
</protein>
<evidence type="ECO:0000313" key="3">
    <source>
        <dbReference type="Proteomes" id="UP001321766"/>
    </source>
</evidence>
<reference evidence="2 3" key="1">
    <citation type="journal article" date="2023" name="Microbiol. Spectr.">
        <title>Symbiosis of Carpenter Bees with Uncharacterized Lactic Acid Bacteria Showing NAD Auxotrophy.</title>
        <authorList>
            <person name="Kawasaki S."/>
            <person name="Ozawa K."/>
            <person name="Mori T."/>
            <person name="Yamamoto A."/>
            <person name="Ito M."/>
            <person name="Ohkuma M."/>
            <person name="Sakamoto M."/>
            <person name="Matsutani M."/>
        </authorList>
    </citation>
    <scope>NUCLEOTIDE SEQUENCE [LARGE SCALE GENOMIC DNA]</scope>
    <source>
        <strain evidence="2 3">Kim37-2</strain>
    </source>
</reference>
<gene>
    <name evidence="2" type="ORF">KIM372_03810</name>
</gene>
<keyword evidence="3" id="KW-1185">Reference proteome</keyword>
<dbReference type="EMBL" id="AP026798">
    <property type="protein sequence ID" value="BDR52474.1"/>
    <property type="molecule type" value="Genomic_DNA"/>
</dbReference>
<organism evidence="2 3">
    <name type="scientific">Bombiscardovia nodaiensis</name>
    <dbReference type="NCBI Taxonomy" id="2932181"/>
    <lineage>
        <taxon>Bacteria</taxon>
        <taxon>Bacillati</taxon>
        <taxon>Actinomycetota</taxon>
        <taxon>Actinomycetes</taxon>
        <taxon>Bifidobacteriales</taxon>
        <taxon>Bifidobacteriaceae</taxon>
        <taxon>Bombiscardovia</taxon>
    </lineage>
</organism>